<reference evidence="1 2" key="1">
    <citation type="submission" date="2024-01" db="EMBL/GenBank/DDBJ databases">
        <title>Genome assemblies of Stephania.</title>
        <authorList>
            <person name="Yang L."/>
        </authorList>
    </citation>
    <scope>NUCLEOTIDE SEQUENCE [LARGE SCALE GENOMIC DNA]</scope>
    <source>
        <strain evidence="1">JXDWG</strain>
        <tissue evidence="1">Leaf</tissue>
    </source>
</reference>
<evidence type="ECO:0000313" key="2">
    <source>
        <dbReference type="Proteomes" id="UP001419268"/>
    </source>
</evidence>
<evidence type="ECO:0000313" key="1">
    <source>
        <dbReference type="EMBL" id="KAK9100515.1"/>
    </source>
</evidence>
<sequence>MANLDNAASSSSASSARSIMASIVLALTPFDNSLSKIVLIKLDESNFVLWKSIVVPIIEWIGFNRFIFGNKPSPAKFVDGSDEEWTPEYEEWF</sequence>
<comment type="caution">
    <text evidence="1">The sequence shown here is derived from an EMBL/GenBank/DDBJ whole genome shotgun (WGS) entry which is preliminary data.</text>
</comment>
<dbReference type="EMBL" id="JBBNAG010000010">
    <property type="protein sequence ID" value="KAK9100515.1"/>
    <property type="molecule type" value="Genomic_DNA"/>
</dbReference>
<dbReference type="AlphaFoldDB" id="A0AAP0HXY9"/>
<name>A0AAP0HXY9_9MAGN</name>
<keyword evidence="2" id="KW-1185">Reference proteome</keyword>
<dbReference type="Proteomes" id="UP001419268">
    <property type="component" value="Unassembled WGS sequence"/>
</dbReference>
<proteinExistence type="predicted"/>
<protein>
    <recommendedName>
        <fullName evidence="3">Retrotransposon Copia-like N-terminal domain-containing protein</fullName>
    </recommendedName>
</protein>
<organism evidence="1 2">
    <name type="scientific">Stephania cephalantha</name>
    <dbReference type="NCBI Taxonomy" id="152367"/>
    <lineage>
        <taxon>Eukaryota</taxon>
        <taxon>Viridiplantae</taxon>
        <taxon>Streptophyta</taxon>
        <taxon>Embryophyta</taxon>
        <taxon>Tracheophyta</taxon>
        <taxon>Spermatophyta</taxon>
        <taxon>Magnoliopsida</taxon>
        <taxon>Ranunculales</taxon>
        <taxon>Menispermaceae</taxon>
        <taxon>Menispermoideae</taxon>
        <taxon>Cissampelideae</taxon>
        <taxon>Stephania</taxon>
    </lineage>
</organism>
<gene>
    <name evidence="1" type="ORF">Scep_023945</name>
</gene>
<accession>A0AAP0HXY9</accession>
<evidence type="ECO:0008006" key="3">
    <source>
        <dbReference type="Google" id="ProtNLM"/>
    </source>
</evidence>